<dbReference type="AlphaFoldDB" id="A0A1Q9DI43"/>
<dbReference type="EMBL" id="LSRX01000526">
    <property type="protein sequence ID" value="OLP94837.1"/>
    <property type="molecule type" value="Genomic_DNA"/>
</dbReference>
<evidence type="ECO:0000313" key="3">
    <source>
        <dbReference type="Proteomes" id="UP000186817"/>
    </source>
</evidence>
<protein>
    <recommendedName>
        <fullName evidence="4">C3H1-type domain-containing protein</fullName>
    </recommendedName>
</protein>
<gene>
    <name evidence="2" type="ORF">AK812_SmicGene23107</name>
</gene>
<dbReference type="OrthoDB" id="406830at2759"/>
<dbReference type="Proteomes" id="UP000186817">
    <property type="component" value="Unassembled WGS sequence"/>
</dbReference>
<comment type="caution">
    <text evidence="2">The sequence shown here is derived from an EMBL/GenBank/DDBJ whole genome shotgun (WGS) entry which is preliminary data.</text>
</comment>
<evidence type="ECO:0000256" key="1">
    <source>
        <dbReference type="SAM" id="SignalP"/>
    </source>
</evidence>
<keyword evidence="1" id="KW-0732">Signal</keyword>
<reference evidence="2 3" key="1">
    <citation type="submission" date="2016-02" db="EMBL/GenBank/DDBJ databases">
        <title>Genome analysis of coral dinoflagellate symbionts highlights evolutionary adaptations to a symbiotic lifestyle.</title>
        <authorList>
            <person name="Aranda M."/>
            <person name="Li Y."/>
            <person name="Liew Y.J."/>
            <person name="Baumgarten S."/>
            <person name="Simakov O."/>
            <person name="Wilson M."/>
            <person name="Piel J."/>
            <person name="Ashoor H."/>
            <person name="Bougouffa S."/>
            <person name="Bajic V.B."/>
            <person name="Ryu T."/>
            <person name="Ravasi T."/>
            <person name="Bayer T."/>
            <person name="Micklem G."/>
            <person name="Kim H."/>
            <person name="Bhak J."/>
            <person name="Lajeunesse T.C."/>
            <person name="Voolstra C.R."/>
        </authorList>
    </citation>
    <scope>NUCLEOTIDE SEQUENCE [LARGE SCALE GENOMIC DNA]</scope>
    <source>
        <strain evidence="2 3">CCMP2467</strain>
    </source>
</reference>
<evidence type="ECO:0008006" key="4">
    <source>
        <dbReference type="Google" id="ProtNLM"/>
    </source>
</evidence>
<organism evidence="2 3">
    <name type="scientific">Symbiodinium microadriaticum</name>
    <name type="common">Dinoflagellate</name>
    <name type="synonym">Zooxanthella microadriatica</name>
    <dbReference type="NCBI Taxonomy" id="2951"/>
    <lineage>
        <taxon>Eukaryota</taxon>
        <taxon>Sar</taxon>
        <taxon>Alveolata</taxon>
        <taxon>Dinophyceae</taxon>
        <taxon>Suessiales</taxon>
        <taxon>Symbiodiniaceae</taxon>
        <taxon>Symbiodinium</taxon>
    </lineage>
</organism>
<keyword evidence="3" id="KW-1185">Reference proteome</keyword>
<evidence type="ECO:0000313" key="2">
    <source>
        <dbReference type="EMBL" id="OLP94837.1"/>
    </source>
</evidence>
<sequence length="296" mass="33136">MVRKWKWSLLALSCCCHSAFFLCAVAQSALASALFTVKVCSQTESGAMGTMGRHETQSRDYIRTVPSYDLMAAIHAYPPPHDVKEAPDIDLSIPPGLGQQQPLSFSLQPAATLRPRLGDLMSRSYQGRLNPGSCGHPELCKRPCVYQLKSGVCHVGAKCGFCHCRHEKSEVKPDQRERQLMLRMTDSELAALFVPVFRKRATDQGLLPVAREFLELAEQEAAAIESRQAEEPSQIRQRQLRTLKKSLSNMRLSSMAQHFLRTLPENVEIAYEQMRMQLTVLEPGSESTETVIVVHL</sequence>
<accession>A0A1Q9DI43</accession>
<name>A0A1Q9DI43_SYMMI</name>
<feature type="chain" id="PRO_5011982832" description="C3H1-type domain-containing protein" evidence="1">
    <location>
        <begin position="32"/>
        <end position="296"/>
    </location>
</feature>
<feature type="signal peptide" evidence="1">
    <location>
        <begin position="1"/>
        <end position="31"/>
    </location>
</feature>
<proteinExistence type="predicted"/>